<feature type="chain" id="PRO_5009524951" evidence="1">
    <location>
        <begin position="21"/>
        <end position="97"/>
    </location>
</feature>
<keyword evidence="1" id="KW-0732">Signal</keyword>
<reference evidence="2 3" key="1">
    <citation type="journal article" date="2016" name="Nat. Commun.">
        <title>Thousands of microbial genomes shed light on interconnected biogeochemical processes in an aquifer system.</title>
        <authorList>
            <person name="Anantharaman K."/>
            <person name="Brown C.T."/>
            <person name="Hug L.A."/>
            <person name="Sharon I."/>
            <person name="Castelle C.J."/>
            <person name="Probst A.J."/>
            <person name="Thomas B.C."/>
            <person name="Singh A."/>
            <person name="Wilkins M.J."/>
            <person name="Karaoz U."/>
            <person name="Brodie E.L."/>
            <person name="Williams K.H."/>
            <person name="Hubbard S.S."/>
            <person name="Banfield J.F."/>
        </authorList>
    </citation>
    <scope>NUCLEOTIDE SEQUENCE [LARGE SCALE GENOMIC DNA]</scope>
</reference>
<evidence type="ECO:0000313" key="2">
    <source>
        <dbReference type="EMBL" id="OGH05068.1"/>
    </source>
</evidence>
<sequence>MNKKAALGLMIFGLLVGAAAQGSPRKPIKYLRPPECSEANYSCVLKVVDGEPFWCKKIAQDRFKSAAKPVRDYTMIKCIGRYPALVDPQSQPQPQAN</sequence>
<organism evidence="2 3">
    <name type="scientific">Candidatus Lambdaproteobacteria bacterium RIFOXYD2_FULL_56_26</name>
    <dbReference type="NCBI Taxonomy" id="1817773"/>
    <lineage>
        <taxon>Bacteria</taxon>
        <taxon>Pseudomonadati</taxon>
        <taxon>Pseudomonadota</taxon>
        <taxon>Candidatus Lambdaproteobacteria</taxon>
    </lineage>
</organism>
<dbReference type="AlphaFoldDB" id="A0A1F6H3W4"/>
<accession>A0A1F6H3W4</accession>
<comment type="caution">
    <text evidence="2">The sequence shown here is derived from an EMBL/GenBank/DDBJ whole genome shotgun (WGS) entry which is preliminary data.</text>
</comment>
<evidence type="ECO:0000313" key="3">
    <source>
        <dbReference type="Proteomes" id="UP000177583"/>
    </source>
</evidence>
<dbReference type="EMBL" id="MFNF01000001">
    <property type="protein sequence ID" value="OGH05068.1"/>
    <property type="molecule type" value="Genomic_DNA"/>
</dbReference>
<protein>
    <submittedName>
        <fullName evidence="2">Uncharacterized protein</fullName>
    </submittedName>
</protein>
<evidence type="ECO:0000256" key="1">
    <source>
        <dbReference type="SAM" id="SignalP"/>
    </source>
</evidence>
<dbReference type="Proteomes" id="UP000177583">
    <property type="component" value="Unassembled WGS sequence"/>
</dbReference>
<feature type="signal peptide" evidence="1">
    <location>
        <begin position="1"/>
        <end position="20"/>
    </location>
</feature>
<proteinExistence type="predicted"/>
<gene>
    <name evidence="2" type="ORF">A2557_08845</name>
</gene>
<name>A0A1F6H3W4_9PROT</name>